<sequence>MPVSRLDVLYRKLLLSKFFTKGWGSADNLQRLFRFRKIVSNRECSYKLVPNNYPVKIINIVERTDCRIIEGKFRSPFATFLPGLVPEEVQDCYFQMLLPLKWKSDYRPVCIHLAGTGDHYFWRRRNIMAKPLLKEGIGAIILENPFYGVRKPKDQIRSSLHHVSDIFVMGGCLIFECIVLLNWCEERGFGPLGVTGISMGGHMASLAASNWPRPLVLVPCLSWSTASSVFTEGVMSESIDWEMLQDQYKSNSLLCNSLSKQCKIVDNPFLCDLSQNLPGNIFIRSVEKKIEAVKDLDIPIHLFDDSNIHMSNITPHQLIHVLNDCRDLTHRMSHTVKKLLAEKEFSSFNLLNPPQRPKLNKKVMEIKMKNKEALWFMRGMMDECTHLRNFSVPYDTSLVISICATADGYVPRNGVSKLEDIWPGATVKYVNCGHVGAYVLHRKLFRDSIVAAFEQAKKKLEPPPPGSLQI</sequence>
<keyword evidence="2" id="KW-1185">Reference proteome</keyword>
<dbReference type="EMBL" id="OU898285">
    <property type="protein sequence ID" value="CAG9828223.1"/>
    <property type="molecule type" value="Genomic_DNA"/>
</dbReference>
<dbReference type="Pfam" id="PF09752">
    <property type="entry name" value="ABHD18"/>
    <property type="match status" value="1"/>
</dbReference>
<dbReference type="OrthoDB" id="9987145at2759"/>
<dbReference type="PANTHER" id="PTHR13617">
    <property type="entry name" value="PROTEIN ABHD18"/>
    <property type="match status" value="1"/>
</dbReference>
<proteinExistence type="predicted"/>
<dbReference type="Proteomes" id="UP001153709">
    <property type="component" value="Chromosome 10"/>
</dbReference>
<organism evidence="1 2">
    <name type="scientific">Diabrotica balteata</name>
    <name type="common">Banded cucumber beetle</name>
    <dbReference type="NCBI Taxonomy" id="107213"/>
    <lineage>
        <taxon>Eukaryota</taxon>
        <taxon>Metazoa</taxon>
        <taxon>Ecdysozoa</taxon>
        <taxon>Arthropoda</taxon>
        <taxon>Hexapoda</taxon>
        <taxon>Insecta</taxon>
        <taxon>Pterygota</taxon>
        <taxon>Neoptera</taxon>
        <taxon>Endopterygota</taxon>
        <taxon>Coleoptera</taxon>
        <taxon>Polyphaga</taxon>
        <taxon>Cucujiformia</taxon>
        <taxon>Chrysomeloidea</taxon>
        <taxon>Chrysomelidae</taxon>
        <taxon>Galerucinae</taxon>
        <taxon>Diabroticina</taxon>
        <taxon>Diabroticites</taxon>
        <taxon>Diabrotica</taxon>
    </lineage>
</organism>
<protein>
    <recommendedName>
        <fullName evidence="3">Protein ABHD18</fullName>
    </recommendedName>
</protein>
<dbReference type="Gene3D" id="3.40.50.1820">
    <property type="entry name" value="alpha/beta hydrolase"/>
    <property type="match status" value="1"/>
</dbReference>
<dbReference type="SUPFAM" id="SSF53474">
    <property type="entry name" value="alpha/beta-Hydrolases"/>
    <property type="match status" value="1"/>
</dbReference>
<dbReference type="AlphaFoldDB" id="A0A9N9X5K0"/>
<evidence type="ECO:0008006" key="3">
    <source>
        <dbReference type="Google" id="ProtNLM"/>
    </source>
</evidence>
<dbReference type="PANTHER" id="PTHR13617:SF14">
    <property type="entry name" value="PROTEIN ABHD18"/>
    <property type="match status" value="1"/>
</dbReference>
<name>A0A9N9X5K0_DIABA</name>
<reference evidence="1" key="1">
    <citation type="submission" date="2022-01" db="EMBL/GenBank/DDBJ databases">
        <authorList>
            <person name="King R."/>
        </authorList>
    </citation>
    <scope>NUCLEOTIDE SEQUENCE</scope>
</reference>
<dbReference type="InterPro" id="IPR019149">
    <property type="entry name" value="ABHD18"/>
</dbReference>
<gene>
    <name evidence="1" type="ORF">DIABBA_LOCUS2155</name>
</gene>
<evidence type="ECO:0000313" key="1">
    <source>
        <dbReference type="EMBL" id="CAG9828223.1"/>
    </source>
</evidence>
<dbReference type="InterPro" id="IPR029058">
    <property type="entry name" value="AB_hydrolase_fold"/>
</dbReference>
<evidence type="ECO:0000313" key="2">
    <source>
        <dbReference type="Proteomes" id="UP001153709"/>
    </source>
</evidence>
<accession>A0A9N9X5K0</accession>